<dbReference type="NCBIfam" id="NF007039">
    <property type="entry name" value="PRK09496.3-2"/>
    <property type="match status" value="1"/>
</dbReference>
<evidence type="ECO:0000256" key="5">
    <source>
        <dbReference type="ARBA" id="ARBA00023027"/>
    </source>
</evidence>
<dbReference type="Gene3D" id="3.40.50.720">
    <property type="entry name" value="NAD(P)-binding Rossmann-like Domain"/>
    <property type="match status" value="2"/>
</dbReference>
<dbReference type="NCBIfam" id="NF007032">
    <property type="entry name" value="PRK09496.1-4"/>
    <property type="match status" value="1"/>
</dbReference>
<dbReference type="InterPro" id="IPR006036">
    <property type="entry name" value="K_uptake_TrkA"/>
</dbReference>
<dbReference type="EMBL" id="MEYH01000035">
    <property type="protein sequence ID" value="OGD16379.1"/>
    <property type="molecule type" value="Genomic_DNA"/>
</dbReference>
<keyword evidence="2" id="KW-0813">Transport</keyword>
<dbReference type="PRINTS" id="PR00335">
    <property type="entry name" value="KUPTAKETRKA"/>
</dbReference>
<dbReference type="SUPFAM" id="SSF51735">
    <property type="entry name" value="NAD(P)-binding Rossmann-fold domains"/>
    <property type="match status" value="2"/>
</dbReference>
<keyword evidence="5" id="KW-0520">NAD</keyword>
<dbReference type="AlphaFoldDB" id="A0A1F5ACZ3"/>
<feature type="domain" description="RCK C-terminal" evidence="8">
    <location>
        <begin position="141"/>
        <end position="222"/>
    </location>
</feature>
<dbReference type="PANTHER" id="PTHR43833">
    <property type="entry name" value="POTASSIUM CHANNEL PROTEIN 2-RELATED-RELATED"/>
    <property type="match status" value="1"/>
</dbReference>
<dbReference type="PROSITE" id="PS51202">
    <property type="entry name" value="RCK_C"/>
    <property type="match status" value="2"/>
</dbReference>
<evidence type="ECO:0000259" key="7">
    <source>
        <dbReference type="PROSITE" id="PS51201"/>
    </source>
</evidence>
<dbReference type="Proteomes" id="UP000177701">
    <property type="component" value="Unassembled WGS sequence"/>
</dbReference>
<gene>
    <name evidence="9" type="ORF">A2V47_02720</name>
</gene>
<name>A0A1F5ACZ3_9BACT</name>
<dbReference type="STRING" id="1797291.A2V47_02720"/>
<evidence type="ECO:0000256" key="4">
    <source>
        <dbReference type="ARBA" id="ARBA00022958"/>
    </source>
</evidence>
<keyword evidence="3" id="KW-0633">Potassium transport</keyword>
<dbReference type="InterPro" id="IPR006037">
    <property type="entry name" value="RCK_C"/>
</dbReference>
<comment type="caution">
    <text evidence="9">The sequence shown here is derived from an EMBL/GenBank/DDBJ whole genome shotgun (WGS) entry which is preliminary data.</text>
</comment>
<evidence type="ECO:0000256" key="3">
    <source>
        <dbReference type="ARBA" id="ARBA00022538"/>
    </source>
</evidence>
<reference evidence="9 10" key="1">
    <citation type="journal article" date="2016" name="Nat. Commun.">
        <title>Thousands of microbial genomes shed light on interconnected biogeochemical processes in an aquifer system.</title>
        <authorList>
            <person name="Anantharaman K."/>
            <person name="Brown C.T."/>
            <person name="Hug L.A."/>
            <person name="Sharon I."/>
            <person name="Castelle C.J."/>
            <person name="Probst A.J."/>
            <person name="Thomas B.C."/>
            <person name="Singh A."/>
            <person name="Wilkins M.J."/>
            <person name="Karaoz U."/>
            <person name="Brodie E.L."/>
            <person name="Williams K.H."/>
            <person name="Hubbard S.S."/>
            <person name="Banfield J.F."/>
        </authorList>
    </citation>
    <scope>NUCLEOTIDE SEQUENCE [LARGE SCALE GENOMIC DNA]</scope>
</reference>
<evidence type="ECO:0000256" key="1">
    <source>
        <dbReference type="ARBA" id="ARBA00017378"/>
    </source>
</evidence>
<dbReference type="NCBIfam" id="NF007031">
    <property type="entry name" value="PRK09496.1-2"/>
    <property type="match status" value="1"/>
</dbReference>
<evidence type="ECO:0000313" key="9">
    <source>
        <dbReference type="EMBL" id="OGD16379.1"/>
    </source>
</evidence>
<dbReference type="NCBIfam" id="NF007034">
    <property type="entry name" value="PRK09496.2-1"/>
    <property type="match status" value="1"/>
</dbReference>
<dbReference type="PANTHER" id="PTHR43833:SF5">
    <property type="entry name" value="TRK SYSTEM POTASSIUM UPTAKE PROTEIN TRKA"/>
    <property type="match status" value="1"/>
</dbReference>
<dbReference type="PROSITE" id="PS51201">
    <property type="entry name" value="RCK_N"/>
    <property type="match status" value="2"/>
</dbReference>
<dbReference type="InterPro" id="IPR036291">
    <property type="entry name" value="NAD(P)-bd_dom_sf"/>
</dbReference>
<evidence type="ECO:0000313" key="10">
    <source>
        <dbReference type="Proteomes" id="UP000177701"/>
    </source>
</evidence>
<dbReference type="InterPro" id="IPR036721">
    <property type="entry name" value="RCK_C_sf"/>
</dbReference>
<proteinExistence type="predicted"/>
<organism evidence="9 10">
    <name type="scientific">Candidatus Sediminicultor quintus</name>
    <dbReference type="NCBI Taxonomy" id="1797291"/>
    <lineage>
        <taxon>Bacteria</taxon>
        <taxon>Pseudomonadati</taxon>
        <taxon>Atribacterota</taxon>
        <taxon>Candidatus Phoenicimicrobiia</taxon>
        <taxon>Candidatus Pheonicimicrobiales</taxon>
        <taxon>Candidatus Phoenicimicrobiaceae</taxon>
        <taxon>Candidatus Sediminicultor</taxon>
    </lineage>
</organism>
<evidence type="ECO:0000256" key="2">
    <source>
        <dbReference type="ARBA" id="ARBA00022448"/>
    </source>
</evidence>
<accession>A0A1F5ACZ3</accession>
<dbReference type="GO" id="GO:0005886">
    <property type="term" value="C:plasma membrane"/>
    <property type="evidence" value="ECO:0007669"/>
    <property type="project" value="InterPro"/>
</dbReference>
<keyword evidence="4" id="KW-0630">Potassium</keyword>
<dbReference type="NCBIfam" id="NF007041">
    <property type="entry name" value="PRK09496.3-4"/>
    <property type="match status" value="1"/>
</dbReference>
<sequence>MKIIIIGAGKVGCQIAKTLSSEKHDVTLIEKDDMIRQSAQANLDVLTILGNGANVRTLEEAGIEQADMVIAVTSSDEVNMIVCMTAKQFGVPQKIARIRNPEYLYANALSREKLGIDFTINPERATAKEIVKLLKSPINVAHVQSFAGGKVQLFELKVEEGFPFINQQLKAITFKYPILVAAIYRNNKIIIPDGEEKIIAGDNLYMLIKKDYFLGLNEIFNEKPLSMQNVLILGGSRIGIQAALLLAKLGISTKLIERDKEKCEEIAESLPHTLVINGDGTNIDLLKSEGIETTDGFVAVTGFDEDNLLVALLAKHLGTKKVIAKVDRMNYIPILEKIGVDAVVNPRMTTASAILRFIRKGKIISLTLLKEGEAEVIELIVSPHSKIINTPLKKANLPQNSIIGAIVRKDEVIIPHGNDIIQPEDEIIIFALSSDIKKIEKIFDGGEKQT</sequence>
<feature type="domain" description="RCK N-terminal" evidence="7">
    <location>
        <begin position="1"/>
        <end position="120"/>
    </location>
</feature>
<keyword evidence="6" id="KW-0406">Ion transport</keyword>
<dbReference type="InterPro" id="IPR050721">
    <property type="entry name" value="Trk_Ktr_HKT_K-transport"/>
</dbReference>
<dbReference type="Gene3D" id="3.30.70.1450">
    <property type="entry name" value="Regulator of K+ conductance, C-terminal domain"/>
    <property type="match status" value="2"/>
</dbReference>
<evidence type="ECO:0000256" key="6">
    <source>
        <dbReference type="ARBA" id="ARBA00023065"/>
    </source>
</evidence>
<dbReference type="GO" id="GO:0015079">
    <property type="term" value="F:potassium ion transmembrane transporter activity"/>
    <property type="evidence" value="ECO:0007669"/>
    <property type="project" value="InterPro"/>
</dbReference>
<dbReference type="Pfam" id="PF02254">
    <property type="entry name" value="TrkA_N"/>
    <property type="match status" value="2"/>
</dbReference>
<dbReference type="SUPFAM" id="SSF116726">
    <property type="entry name" value="TrkA C-terminal domain-like"/>
    <property type="match status" value="2"/>
</dbReference>
<dbReference type="NCBIfam" id="NF007038">
    <property type="entry name" value="PRK09496.2-6"/>
    <property type="match status" value="1"/>
</dbReference>
<evidence type="ECO:0000259" key="8">
    <source>
        <dbReference type="PROSITE" id="PS51202"/>
    </source>
</evidence>
<feature type="domain" description="RCK N-terminal" evidence="7">
    <location>
        <begin position="227"/>
        <end position="344"/>
    </location>
</feature>
<feature type="domain" description="RCK C-terminal" evidence="8">
    <location>
        <begin position="364"/>
        <end position="445"/>
    </location>
</feature>
<protein>
    <recommendedName>
        <fullName evidence="1">Trk system potassium uptake protein TrkA</fullName>
    </recommendedName>
</protein>
<dbReference type="Pfam" id="PF02080">
    <property type="entry name" value="TrkA_C"/>
    <property type="match status" value="2"/>
</dbReference>
<dbReference type="InterPro" id="IPR003148">
    <property type="entry name" value="RCK_N"/>
</dbReference>
<dbReference type="NCBIfam" id="NF007033">
    <property type="entry name" value="PRK09496.1-5"/>
    <property type="match status" value="1"/>
</dbReference>